<name>A0A7E4V970_PANRE</name>
<evidence type="ECO:0000256" key="1">
    <source>
        <dbReference type="SAM" id="MobiDB-lite"/>
    </source>
</evidence>
<dbReference type="SUPFAM" id="SSF50249">
    <property type="entry name" value="Nucleic acid-binding proteins"/>
    <property type="match status" value="1"/>
</dbReference>
<dbReference type="WBParaSite" id="Pan_g18099.t1">
    <property type="protein sequence ID" value="Pan_g18099.t1"/>
    <property type="gene ID" value="Pan_g18099"/>
</dbReference>
<reference evidence="3" key="2">
    <citation type="submission" date="2020-10" db="UniProtKB">
        <authorList>
            <consortium name="WormBaseParasite"/>
        </authorList>
    </citation>
    <scope>IDENTIFICATION</scope>
</reference>
<evidence type="ECO:0000313" key="2">
    <source>
        <dbReference type="Proteomes" id="UP000492821"/>
    </source>
</evidence>
<reference evidence="2" key="1">
    <citation type="journal article" date="2013" name="Genetics">
        <title>The draft genome and transcriptome of Panagrellus redivivus are shaped by the harsh demands of a free-living lifestyle.</title>
        <authorList>
            <person name="Srinivasan J."/>
            <person name="Dillman A.R."/>
            <person name="Macchietto M.G."/>
            <person name="Heikkinen L."/>
            <person name="Lakso M."/>
            <person name="Fracchia K.M."/>
            <person name="Antoshechkin I."/>
            <person name="Mortazavi A."/>
            <person name="Wong G."/>
            <person name="Sternberg P.W."/>
        </authorList>
    </citation>
    <scope>NUCLEOTIDE SEQUENCE [LARGE SCALE GENOMIC DNA]</scope>
    <source>
        <strain evidence="2">MT8872</strain>
    </source>
</reference>
<protein>
    <submittedName>
        <fullName evidence="3">Leader protease</fullName>
    </submittedName>
</protein>
<keyword evidence="2" id="KW-1185">Reference proteome</keyword>
<dbReference type="Proteomes" id="UP000492821">
    <property type="component" value="Unassembled WGS sequence"/>
</dbReference>
<accession>A0A7E4V970</accession>
<dbReference type="InterPro" id="IPR012340">
    <property type="entry name" value="NA-bd_OB-fold"/>
</dbReference>
<organism evidence="2 3">
    <name type="scientific">Panagrellus redivivus</name>
    <name type="common">Microworm</name>
    <dbReference type="NCBI Taxonomy" id="6233"/>
    <lineage>
        <taxon>Eukaryota</taxon>
        <taxon>Metazoa</taxon>
        <taxon>Ecdysozoa</taxon>
        <taxon>Nematoda</taxon>
        <taxon>Chromadorea</taxon>
        <taxon>Rhabditida</taxon>
        <taxon>Tylenchina</taxon>
        <taxon>Panagrolaimomorpha</taxon>
        <taxon>Panagrolaimoidea</taxon>
        <taxon>Panagrolaimidae</taxon>
        <taxon>Panagrellus</taxon>
    </lineage>
</organism>
<dbReference type="Gene3D" id="2.40.50.140">
    <property type="entry name" value="Nucleic acid-binding proteins"/>
    <property type="match status" value="1"/>
</dbReference>
<sequence>MANKKHPKKRVSDASRPPKNPKPKRPPPPPTRAEILDMTLGYSMYFPNTIPVTMSMLCCMPPGAAKLDFNGHCYNRAVAIGVICWNMKFSNHVEYYLYDPNDKSETYFNVIQCRLFGDKPPHCYPMGTYVAATGFIVGTTESSFMLTYYVVPITERQYNEYVFQARMVKFRCATDHVPKPLLPDAELYRVSSKYNIEHVRKDIAAKFLAENPGIAIGMAIVSAKPVKFKERSDSVLNYFRLCGQRLRKPVWPLENRHSTKPNGTSKPANANEASSTHPILNNANGTILSVPLKHAKACKCACTPNIDDYTKLVDFFLYVDIMNLKLAVSFYNNHAPVTVAMLDALPEKDRFKWGGLTFKTVRVIGKVVSKTIDRNEIHYILKDLETSAQYSVLQYIPEDTRILAPFTFGKNNFVEVVGDLHARTKKRNHDAVIADHVRMVDGECPFVQRFIDNAAYVCQYDDETIQMVLIANSFTDYCRYGKPPSKFPLSATFELINQFYTLMPIDFSCMFDALGRDSYLLGLFEL</sequence>
<proteinExistence type="predicted"/>
<feature type="compositionally biased region" description="Polar residues" evidence="1">
    <location>
        <begin position="260"/>
        <end position="278"/>
    </location>
</feature>
<feature type="region of interest" description="Disordered" evidence="1">
    <location>
        <begin position="1"/>
        <end position="31"/>
    </location>
</feature>
<dbReference type="AlphaFoldDB" id="A0A7E4V970"/>
<evidence type="ECO:0000313" key="3">
    <source>
        <dbReference type="WBParaSite" id="Pan_g18099.t1"/>
    </source>
</evidence>
<feature type="region of interest" description="Disordered" evidence="1">
    <location>
        <begin position="253"/>
        <end position="278"/>
    </location>
</feature>